<feature type="transmembrane region" description="Helical" evidence="11">
    <location>
        <begin position="161"/>
        <end position="190"/>
    </location>
</feature>
<feature type="transmembrane region" description="Helical" evidence="11">
    <location>
        <begin position="221"/>
        <end position="240"/>
    </location>
</feature>
<keyword evidence="3" id="KW-0813">Transport</keyword>
<keyword evidence="7 11" id="KW-1133">Transmembrane helix</keyword>
<feature type="transmembrane region" description="Helical" evidence="11">
    <location>
        <begin position="277"/>
        <end position="298"/>
    </location>
</feature>
<evidence type="ECO:0000256" key="3">
    <source>
        <dbReference type="ARBA" id="ARBA00022448"/>
    </source>
</evidence>
<feature type="transmembrane region" description="Helical" evidence="11">
    <location>
        <begin position="252"/>
        <end position="270"/>
    </location>
</feature>
<evidence type="ECO:0000256" key="11">
    <source>
        <dbReference type="SAM" id="Phobius"/>
    </source>
</evidence>
<evidence type="ECO:0000256" key="5">
    <source>
        <dbReference type="ARBA" id="ARBA00022519"/>
    </source>
</evidence>
<dbReference type="HOGENOM" id="CLU_028880_0_1_0"/>
<dbReference type="InterPro" id="IPR001851">
    <property type="entry name" value="ABC_transp_permease"/>
</dbReference>
<feature type="transmembrane region" description="Helical" evidence="11">
    <location>
        <begin position="304"/>
        <end position="321"/>
    </location>
</feature>
<dbReference type="RefSeq" id="WP_038472960.1">
    <property type="nucleotide sequence ID" value="NZ_CP007139.1"/>
</dbReference>
<organism evidence="12 13">
    <name type="scientific">Fimbriimonas ginsengisoli Gsoil 348</name>
    <dbReference type="NCBI Taxonomy" id="661478"/>
    <lineage>
        <taxon>Bacteria</taxon>
        <taxon>Bacillati</taxon>
        <taxon>Armatimonadota</taxon>
        <taxon>Fimbriimonadia</taxon>
        <taxon>Fimbriimonadales</taxon>
        <taxon>Fimbriimonadaceae</taxon>
        <taxon>Fimbriimonas</taxon>
    </lineage>
</organism>
<feature type="transmembrane region" description="Helical" evidence="11">
    <location>
        <begin position="69"/>
        <end position="86"/>
    </location>
</feature>
<name>A0A068NV14_FIMGI</name>
<evidence type="ECO:0000256" key="9">
    <source>
        <dbReference type="ARBA" id="ARBA00025439"/>
    </source>
</evidence>
<gene>
    <name evidence="12" type="ORF">OP10G_2066</name>
</gene>
<keyword evidence="6 11" id="KW-0812">Transmembrane</keyword>
<dbReference type="PANTHER" id="PTHR32196:SF29">
    <property type="entry name" value="AUTOINDUCER 2 IMPORT SYSTEM PERMEASE PROTEIN LSRC"/>
    <property type="match status" value="1"/>
</dbReference>
<dbReference type="GO" id="GO:0005886">
    <property type="term" value="C:plasma membrane"/>
    <property type="evidence" value="ECO:0007669"/>
    <property type="project" value="UniProtKB-SubCell"/>
</dbReference>
<dbReference type="Proteomes" id="UP000027982">
    <property type="component" value="Chromosome"/>
</dbReference>
<proteinExistence type="predicted"/>
<protein>
    <recommendedName>
        <fullName evidence="10">Autoinducer 2 import system permease protein LsrC</fullName>
    </recommendedName>
</protein>
<evidence type="ECO:0000256" key="2">
    <source>
        <dbReference type="ARBA" id="ARBA00011262"/>
    </source>
</evidence>
<comment type="subunit">
    <text evidence="2">The complex is composed of two ATP-binding proteins (LsrA), two transmembrane proteins (LsrC and LsrD) and a solute-binding protein (LsrB).</text>
</comment>
<evidence type="ECO:0000313" key="13">
    <source>
        <dbReference type="Proteomes" id="UP000027982"/>
    </source>
</evidence>
<feature type="transmembrane region" description="Helical" evidence="11">
    <location>
        <begin position="98"/>
        <end position="117"/>
    </location>
</feature>
<dbReference type="Pfam" id="PF02653">
    <property type="entry name" value="BPD_transp_2"/>
    <property type="match status" value="1"/>
</dbReference>
<dbReference type="GO" id="GO:0022857">
    <property type="term" value="F:transmembrane transporter activity"/>
    <property type="evidence" value="ECO:0007669"/>
    <property type="project" value="InterPro"/>
</dbReference>
<keyword evidence="5" id="KW-0997">Cell inner membrane</keyword>
<keyword evidence="13" id="KW-1185">Reference proteome</keyword>
<dbReference type="STRING" id="661478.OP10G_2066"/>
<dbReference type="PANTHER" id="PTHR32196">
    <property type="entry name" value="ABC TRANSPORTER PERMEASE PROTEIN YPHD-RELATED-RELATED"/>
    <property type="match status" value="1"/>
</dbReference>
<feature type="transmembrane region" description="Helical" evidence="11">
    <location>
        <begin position="44"/>
        <end position="62"/>
    </location>
</feature>
<evidence type="ECO:0000256" key="6">
    <source>
        <dbReference type="ARBA" id="ARBA00022692"/>
    </source>
</evidence>
<evidence type="ECO:0000256" key="8">
    <source>
        <dbReference type="ARBA" id="ARBA00023136"/>
    </source>
</evidence>
<feature type="transmembrane region" description="Helical" evidence="11">
    <location>
        <begin position="124"/>
        <end position="141"/>
    </location>
</feature>
<keyword evidence="4" id="KW-1003">Cell membrane</keyword>
<keyword evidence="8 11" id="KW-0472">Membrane</keyword>
<dbReference type="AlphaFoldDB" id="A0A068NV14"/>
<dbReference type="eggNOG" id="COG1172">
    <property type="taxonomic scope" value="Bacteria"/>
</dbReference>
<evidence type="ECO:0000256" key="4">
    <source>
        <dbReference type="ARBA" id="ARBA00022475"/>
    </source>
</evidence>
<sequence>MNRAFLQRVAAMREAGTVVLLLMVMVVAGIREPRFLQAASLESILLWVPLLVVIGIGQMMVIVTRGIDVSVGSMVGLSGMIVGMTFRSHPGLPIFEGTLIGVGVGLALGAVNGGLIAGARVPPIIATLGTMSVFRGLVFIVSRGEQVDSNYIPDGLTRWTLAGPVTVFGIVFPWILVIALAMAAIAAWFVRKTRAGRDIYALGSHPEAARLRGIPVRRTTFMVYAITGALAGLAGVLYASRYGVVNPGSAGQGLELLVIAAVVIGGTNVVGGSGTVLGVLLGSLFLGAVNVALAVLGITETWQQLVYGAVILIAVVVDTLLQKKVAA</sequence>
<evidence type="ECO:0000313" key="12">
    <source>
        <dbReference type="EMBL" id="AIE85434.1"/>
    </source>
</evidence>
<evidence type="ECO:0000256" key="10">
    <source>
        <dbReference type="ARBA" id="ARBA00039382"/>
    </source>
</evidence>
<dbReference type="CDD" id="cd06579">
    <property type="entry name" value="TM_PBP1_transp_AraH_like"/>
    <property type="match status" value="1"/>
</dbReference>
<comment type="function">
    <text evidence="9">Part of the ABC transporter complex LsrABCD involved in autoinducer 2 (AI-2) import. Probably responsible for the translocation of the substrate across the membrane.</text>
</comment>
<comment type="subcellular location">
    <subcellularLocation>
        <location evidence="1">Cell membrane</location>
        <topology evidence="1">Multi-pass membrane protein</topology>
    </subcellularLocation>
</comment>
<evidence type="ECO:0000256" key="7">
    <source>
        <dbReference type="ARBA" id="ARBA00022989"/>
    </source>
</evidence>
<dbReference type="KEGG" id="fgi:OP10G_2066"/>
<accession>A0A068NV14</accession>
<reference evidence="12 13" key="1">
    <citation type="journal article" date="2014" name="PLoS ONE">
        <title>The first complete genome sequence of the class fimbriimonadia in the phylum armatimonadetes.</title>
        <authorList>
            <person name="Hu Z.Y."/>
            <person name="Wang Y.Z."/>
            <person name="Im W.T."/>
            <person name="Wang S.Y."/>
            <person name="Zhao G.P."/>
            <person name="Zheng H.J."/>
            <person name="Quan Z.X."/>
        </authorList>
    </citation>
    <scope>NUCLEOTIDE SEQUENCE [LARGE SCALE GENOMIC DNA]</scope>
    <source>
        <strain evidence="12">Gsoil 348</strain>
    </source>
</reference>
<evidence type="ECO:0000256" key="1">
    <source>
        <dbReference type="ARBA" id="ARBA00004651"/>
    </source>
</evidence>
<dbReference type="EMBL" id="CP007139">
    <property type="protein sequence ID" value="AIE85434.1"/>
    <property type="molecule type" value="Genomic_DNA"/>
</dbReference>